<dbReference type="SUPFAM" id="SSF52047">
    <property type="entry name" value="RNI-like"/>
    <property type="match status" value="1"/>
</dbReference>
<dbReference type="EMBL" id="JAAAHY010000513">
    <property type="protein sequence ID" value="KAF9962910.1"/>
    <property type="molecule type" value="Genomic_DNA"/>
</dbReference>
<evidence type="ECO:0000313" key="2">
    <source>
        <dbReference type="Proteomes" id="UP000738359"/>
    </source>
</evidence>
<protein>
    <submittedName>
        <fullName evidence="1">Uncharacterized protein</fullName>
    </submittedName>
</protein>
<gene>
    <name evidence="1" type="ORF">BGZ70_007798</name>
</gene>
<organism evidence="1 2">
    <name type="scientific">Mortierella alpina</name>
    <name type="common">Oleaginous fungus</name>
    <name type="synonym">Mortierella renispora</name>
    <dbReference type="NCBI Taxonomy" id="64518"/>
    <lineage>
        <taxon>Eukaryota</taxon>
        <taxon>Fungi</taxon>
        <taxon>Fungi incertae sedis</taxon>
        <taxon>Mucoromycota</taxon>
        <taxon>Mortierellomycotina</taxon>
        <taxon>Mortierellomycetes</taxon>
        <taxon>Mortierellales</taxon>
        <taxon>Mortierellaceae</taxon>
        <taxon>Mortierella</taxon>
    </lineage>
</organism>
<reference evidence="1" key="1">
    <citation type="journal article" date="2020" name="Fungal Divers.">
        <title>Resolving the Mortierellaceae phylogeny through synthesis of multi-gene phylogenetics and phylogenomics.</title>
        <authorList>
            <person name="Vandepol N."/>
            <person name="Liber J."/>
            <person name="Desiro A."/>
            <person name="Na H."/>
            <person name="Kennedy M."/>
            <person name="Barry K."/>
            <person name="Grigoriev I.V."/>
            <person name="Miller A.N."/>
            <person name="O'Donnell K."/>
            <person name="Stajich J.E."/>
            <person name="Bonito G."/>
        </authorList>
    </citation>
    <scope>NUCLEOTIDE SEQUENCE</scope>
    <source>
        <strain evidence="1">CK1249</strain>
    </source>
</reference>
<accession>A0A9P6J5D0</accession>
<dbReference type="OrthoDB" id="2435792at2759"/>
<evidence type="ECO:0000313" key="1">
    <source>
        <dbReference type="EMBL" id="KAF9962910.1"/>
    </source>
</evidence>
<dbReference type="Proteomes" id="UP000738359">
    <property type="component" value="Unassembled WGS sequence"/>
</dbReference>
<proteinExistence type="predicted"/>
<dbReference type="AlphaFoldDB" id="A0A9P6J5D0"/>
<name>A0A9P6J5D0_MORAP</name>
<comment type="caution">
    <text evidence="1">The sequence shown here is derived from an EMBL/GenBank/DDBJ whole genome shotgun (WGS) entry which is preliminary data.</text>
</comment>
<keyword evidence="2" id="KW-1185">Reference proteome</keyword>
<dbReference type="InterPro" id="IPR032675">
    <property type="entry name" value="LRR_dom_sf"/>
</dbReference>
<dbReference type="Gene3D" id="3.80.10.10">
    <property type="entry name" value="Ribonuclease Inhibitor"/>
    <property type="match status" value="1"/>
</dbReference>
<sequence length="452" mass="50950">MAVILRSCPKLRFLKVEDFYAEVERPMTSITLQDLVEVPWACTHLDHLELAVADARDFSTVGVNENEENNGEDDDEGRKETARLQLVCIYRMGSRSGASLGESSLALLWRNNGLRDLELDFYDSHVRCHVLPSLPHLTNLQSLKIRLSDALMTDYDLLLDVLQTLPPSVQELALENVSSEVLTTPPRTWKPSAIRRFTMYPTTYGRARHFLIPFLRSCPQLERLSLPTTSGSCADALMDTIASSCPQLSSLELNSQRLTRRPFGTECVHFSHLHQQLSVLSLDICNDRKNVVVPTILAHSTSTIRELWLFNAVWLRSLDVAMILRSCSVLRVLRVEDVPSSGGRSKTSITLQDLVDVPWASTRLYLLDLAVTDGRDSCVLEERDDDGGQVETARLLLQLHRQIQEQGNFQRQCSFQFCGQKFKAMPLEAELGHLGGHMSAHDLLRLGLEWNA</sequence>